<dbReference type="Pfam" id="PF00134">
    <property type="entry name" value="Cyclin_N"/>
    <property type="match status" value="1"/>
</dbReference>
<accession>A0ABQ5S7I8</accession>
<dbReference type="EMBL" id="BSDZ01000024">
    <property type="protein sequence ID" value="GLI65468.1"/>
    <property type="molecule type" value="Genomic_DNA"/>
</dbReference>
<name>A0ABQ5S7I8_9CHLO</name>
<dbReference type="Pfam" id="PF21797">
    <property type="entry name" value="CycT2-like_C"/>
    <property type="match status" value="1"/>
</dbReference>
<evidence type="ECO:0000259" key="5">
    <source>
        <dbReference type="SMART" id="SM01332"/>
    </source>
</evidence>
<feature type="domain" description="Cyclin-like" evidence="4">
    <location>
        <begin position="40"/>
        <end position="144"/>
    </location>
</feature>
<feature type="domain" description="Cyclin-like" evidence="4">
    <location>
        <begin position="157"/>
        <end position="244"/>
    </location>
</feature>
<dbReference type="PIRSF" id="PIRSF036580">
    <property type="entry name" value="Cyclin_L"/>
    <property type="match status" value="1"/>
</dbReference>
<dbReference type="InterPro" id="IPR004367">
    <property type="entry name" value="Cyclin_C-dom"/>
</dbReference>
<dbReference type="InterPro" id="IPR043198">
    <property type="entry name" value="Cyclin/Ssn8"/>
</dbReference>
<evidence type="ECO:0000313" key="7">
    <source>
        <dbReference type="Proteomes" id="UP001165090"/>
    </source>
</evidence>
<comment type="similarity">
    <text evidence="2">Belongs to the cyclin family.</text>
</comment>
<feature type="compositionally biased region" description="Low complexity" evidence="3">
    <location>
        <begin position="377"/>
        <end position="386"/>
    </location>
</feature>
<reference evidence="6 7" key="1">
    <citation type="journal article" date="2023" name="IScience">
        <title>Expanded male sex-determining region conserved during the evolution of homothallism in the green alga Volvox.</title>
        <authorList>
            <person name="Yamamoto K."/>
            <person name="Matsuzaki R."/>
            <person name="Mahakham W."/>
            <person name="Heman W."/>
            <person name="Sekimoto H."/>
            <person name="Kawachi M."/>
            <person name="Minakuchi Y."/>
            <person name="Toyoda A."/>
            <person name="Nozaki H."/>
        </authorList>
    </citation>
    <scope>NUCLEOTIDE SEQUENCE [LARGE SCALE GENOMIC DNA]</scope>
    <source>
        <strain evidence="6 7">NIES-4468</strain>
    </source>
</reference>
<evidence type="ECO:0000256" key="3">
    <source>
        <dbReference type="SAM" id="MobiDB-lite"/>
    </source>
</evidence>
<evidence type="ECO:0000259" key="4">
    <source>
        <dbReference type="SMART" id="SM00385"/>
    </source>
</evidence>
<dbReference type="SMART" id="SM01332">
    <property type="entry name" value="Cyclin_C"/>
    <property type="match status" value="1"/>
</dbReference>
<dbReference type="InterPro" id="IPR006671">
    <property type="entry name" value="Cyclin_N"/>
</dbReference>
<evidence type="ECO:0000256" key="2">
    <source>
        <dbReference type="RuleBase" id="RU000383"/>
    </source>
</evidence>
<keyword evidence="7" id="KW-1185">Reference proteome</keyword>
<dbReference type="InterPro" id="IPR036915">
    <property type="entry name" value="Cyclin-like_sf"/>
</dbReference>
<feature type="compositionally biased region" description="Basic and acidic residues" evidence="3">
    <location>
        <begin position="439"/>
        <end position="451"/>
    </location>
</feature>
<dbReference type="PANTHER" id="PTHR10026">
    <property type="entry name" value="CYCLIN"/>
    <property type="match status" value="1"/>
</dbReference>
<feature type="domain" description="Cyclin C-terminal" evidence="5">
    <location>
        <begin position="153"/>
        <end position="278"/>
    </location>
</feature>
<sequence length="568" mass="64233">MIYTALDNFYLTDEELGNSPSRKHDIDEETETTLRIFGCELIQEAGILLKCPQAVMATGQVLFQRFFCRKSMREYNVRRMACACLFLATKLEENHRRTRDILMVFDRINKRRDGSKNVPLLIPETKEYDVMKERVITYERILLKTFGFIIHAVHPHKYVNSFVHSLDGSDELQQLAWNMLNDSLRTTLCVRFKAHVVAAGAIYLAARRLQVRLRRAPLPLSPPWWEAFKVPTDQLVEVVQSLHNLYQRPKAHYIEVNPDVLKQQQAASGMCAAKQLTPGLEGNESPAGQDSSVIRGGPDLASQQQGLPAAGAPVVTSTAGPAGANAAADMLAAAVAAAQQRLQGTVLVAGATATVVTVTAAAAAQQQSRQDLDIVSTVQQGPNGPTTTGGAGQANGGVAASALDGRVAQSRKRSRSRSQDKSRKRSRSSSRSPSPSRSRSWDRERDRDRERIRRSRSRERDRHRDSRKDGSRRDRRSRSRSRDRDHNRDRRDRDREREKERERGERDRRERDAKADRGRDRERERGNEKPTDREARSTGPNRDDTRDRRDDGSLPPPLPPRHPDRLRR</sequence>
<feature type="compositionally biased region" description="Low complexity" evidence="3">
    <location>
        <begin position="429"/>
        <end position="438"/>
    </location>
</feature>
<dbReference type="InterPro" id="IPR013763">
    <property type="entry name" value="Cyclin-like_dom"/>
</dbReference>
<evidence type="ECO:0000313" key="6">
    <source>
        <dbReference type="EMBL" id="GLI65468.1"/>
    </source>
</evidence>
<gene>
    <name evidence="6" type="ORF">VaNZ11_008842</name>
</gene>
<feature type="compositionally biased region" description="Basic residues" evidence="3">
    <location>
        <begin position="409"/>
        <end position="428"/>
    </location>
</feature>
<feature type="compositionally biased region" description="Basic and acidic residues" evidence="3">
    <location>
        <begin position="480"/>
        <end position="552"/>
    </location>
</feature>
<dbReference type="Gene3D" id="1.10.472.10">
    <property type="entry name" value="Cyclin-like"/>
    <property type="match status" value="2"/>
</dbReference>
<feature type="compositionally biased region" description="Basic and acidic residues" evidence="3">
    <location>
        <begin position="458"/>
        <end position="472"/>
    </location>
</feature>
<protein>
    <recommendedName>
        <fullName evidence="8">Cyclin-like domain-containing protein</fullName>
    </recommendedName>
</protein>
<dbReference type="SUPFAM" id="SSF47954">
    <property type="entry name" value="Cyclin-like"/>
    <property type="match status" value="2"/>
</dbReference>
<feature type="region of interest" description="Disordered" evidence="3">
    <location>
        <begin position="277"/>
        <end position="314"/>
    </location>
</feature>
<organism evidence="6 7">
    <name type="scientific">Volvox africanus</name>
    <dbReference type="NCBI Taxonomy" id="51714"/>
    <lineage>
        <taxon>Eukaryota</taxon>
        <taxon>Viridiplantae</taxon>
        <taxon>Chlorophyta</taxon>
        <taxon>core chlorophytes</taxon>
        <taxon>Chlorophyceae</taxon>
        <taxon>CS clade</taxon>
        <taxon>Chlamydomonadales</taxon>
        <taxon>Volvocaceae</taxon>
        <taxon>Volvox</taxon>
    </lineage>
</organism>
<evidence type="ECO:0008006" key="8">
    <source>
        <dbReference type="Google" id="ProtNLM"/>
    </source>
</evidence>
<dbReference type="SMART" id="SM00385">
    <property type="entry name" value="CYCLIN"/>
    <property type="match status" value="2"/>
</dbReference>
<proteinExistence type="inferred from homology"/>
<feature type="region of interest" description="Disordered" evidence="3">
    <location>
        <begin position="377"/>
        <end position="568"/>
    </location>
</feature>
<evidence type="ECO:0000256" key="1">
    <source>
        <dbReference type="ARBA" id="ARBA00023127"/>
    </source>
</evidence>
<dbReference type="Proteomes" id="UP001165090">
    <property type="component" value="Unassembled WGS sequence"/>
</dbReference>
<comment type="caution">
    <text evidence="6">The sequence shown here is derived from an EMBL/GenBank/DDBJ whole genome shotgun (WGS) entry which is preliminary data.</text>
</comment>
<keyword evidence="1 2" id="KW-0195">Cyclin</keyword>